<evidence type="ECO:0000256" key="1">
    <source>
        <dbReference type="SAM" id="MobiDB-lite"/>
    </source>
</evidence>
<protein>
    <submittedName>
        <fullName evidence="2">Uncharacterized protein</fullName>
    </submittedName>
</protein>
<proteinExistence type="predicted"/>
<feature type="region of interest" description="Disordered" evidence="1">
    <location>
        <begin position="1"/>
        <end position="40"/>
    </location>
</feature>
<name>A0A6J4L7U0_9GAMM</name>
<sequence>MPAWHGLLEENLEAGPIRKMSPSAAPVRCSARTTDTPKEL</sequence>
<gene>
    <name evidence="2" type="ORF">AVDCRST_MAG71-1450</name>
</gene>
<dbReference type="AlphaFoldDB" id="A0A6J4L7U0"/>
<evidence type="ECO:0000313" key="2">
    <source>
        <dbReference type="EMBL" id="CAA9324519.1"/>
    </source>
</evidence>
<accession>A0A6J4L7U0</accession>
<reference evidence="2" key="1">
    <citation type="submission" date="2020-02" db="EMBL/GenBank/DDBJ databases">
        <authorList>
            <person name="Meier V. D."/>
        </authorList>
    </citation>
    <scope>NUCLEOTIDE SEQUENCE</scope>
    <source>
        <strain evidence="2">AVDCRST_MAG71</strain>
    </source>
</reference>
<organism evidence="2">
    <name type="scientific">uncultured Lysobacter sp</name>
    <dbReference type="NCBI Taxonomy" id="271060"/>
    <lineage>
        <taxon>Bacteria</taxon>
        <taxon>Pseudomonadati</taxon>
        <taxon>Pseudomonadota</taxon>
        <taxon>Gammaproteobacteria</taxon>
        <taxon>Lysobacterales</taxon>
        <taxon>Lysobacteraceae</taxon>
        <taxon>Lysobacter</taxon>
        <taxon>environmental samples</taxon>
    </lineage>
</organism>
<dbReference type="EMBL" id="CADCUA010000358">
    <property type="protein sequence ID" value="CAA9324519.1"/>
    <property type="molecule type" value="Genomic_DNA"/>
</dbReference>